<feature type="compositionally biased region" description="Polar residues" evidence="1">
    <location>
        <begin position="27"/>
        <end position="41"/>
    </location>
</feature>
<reference evidence="2 3" key="2">
    <citation type="journal article" date="2017" name="Front. Plant Sci.">
        <title>Gene Classification and Mining of Molecular Markers Useful in Red Clover (Trifolium pratense) Breeding.</title>
        <authorList>
            <person name="Istvanek J."/>
            <person name="Dluhosova J."/>
            <person name="Dluhos P."/>
            <person name="Patkova L."/>
            <person name="Nedelnik J."/>
            <person name="Repkova J."/>
        </authorList>
    </citation>
    <scope>NUCLEOTIDE SEQUENCE [LARGE SCALE GENOMIC DNA]</scope>
    <source>
        <strain evidence="3">cv. Tatra</strain>
        <tissue evidence="2">Young leaves</tissue>
    </source>
</reference>
<feature type="region of interest" description="Disordered" evidence="1">
    <location>
        <begin position="1"/>
        <end position="49"/>
    </location>
</feature>
<evidence type="ECO:0000313" key="3">
    <source>
        <dbReference type="Proteomes" id="UP000236291"/>
    </source>
</evidence>
<dbReference type="AlphaFoldDB" id="A0A2K3KCM7"/>
<feature type="non-terminal residue" evidence="2">
    <location>
        <position position="1"/>
    </location>
</feature>
<feature type="non-terminal residue" evidence="2">
    <location>
        <position position="112"/>
    </location>
</feature>
<dbReference type="Proteomes" id="UP000236291">
    <property type="component" value="Unassembled WGS sequence"/>
</dbReference>
<gene>
    <name evidence="2" type="ORF">L195_g061935</name>
</gene>
<organism evidence="2 3">
    <name type="scientific">Trifolium pratense</name>
    <name type="common">Red clover</name>
    <dbReference type="NCBI Taxonomy" id="57577"/>
    <lineage>
        <taxon>Eukaryota</taxon>
        <taxon>Viridiplantae</taxon>
        <taxon>Streptophyta</taxon>
        <taxon>Embryophyta</taxon>
        <taxon>Tracheophyta</taxon>
        <taxon>Spermatophyta</taxon>
        <taxon>Magnoliopsida</taxon>
        <taxon>eudicotyledons</taxon>
        <taxon>Gunneridae</taxon>
        <taxon>Pentapetalae</taxon>
        <taxon>rosids</taxon>
        <taxon>fabids</taxon>
        <taxon>Fabales</taxon>
        <taxon>Fabaceae</taxon>
        <taxon>Papilionoideae</taxon>
        <taxon>50 kb inversion clade</taxon>
        <taxon>NPAAA clade</taxon>
        <taxon>Hologalegina</taxon>
        <taxon>IRL clade</taxon>
        <taxon>Trifolieae</taxon>
        <taxon>Trifolium</taxon>
    </lineage>
</organism>
<accession>A0A2K3KCM7</accession>
<reference evidence="2 3" key="1">
    <citation type="journal article" date="2014" name="Am. J. Bot.">
        <title>Genome assembly and annotation for red clover (Trifolium pratense; Fabaceae).</title>
        <authorList>
            <person name="Istvanek J."/>
            <person name="Jaros M."/>
            <person name="Krenek A."/>
            <person name="Repkova J."/>
        </authorList>
    </citation>
    <scope>NUCLEOTIDE SEQUENCE [LARGE SCALE GENOMIC DNA]</scope>
    <source>
        <strain evidence="3">cv. Tatra</strain>
        <tissue evidence="2">Young leaves</tissue>
    </source>
</reference>
<comment type="caution">
    <text evidence="2">The sequence shown here is derived from an EMBL/GenBank/DDBJ whole genome shotgun (WGS) entry which is preliminary data.</text>
</comment>
<sequence length="112" mass="12606">HGDIPVEPVNEVDATAVENSEDDDMIISNNTSDSEGNSDGVTQLAPRVRKPPRRLDIYVTGREAEEDRELHNLAIYSTSKDLSTYDEAVKLNVWRAAMDAEMDSIKRNNTWE</sequence>
<proteinExistence type="predicted"/>
<protein>
    <submittedName>
        <fullName evidence="2">Copia-type polyprotein</fullName>
    </submittedName>
</protein>
<name>A0A2K3KCM7_TRIPR</name>
<dbReference type="EMBL" id="ASHM01161471">
    <property type="protein sequence ID" value="PNX64065.1"/>
    <property type="molecule type" value="Genomic_DNA"/>
</dbReference>
<evidence type="ECO:0000256" key="1">
    <source>
        <dbReference type="SAM" id="MobiDB-lite"/>
    </source>
</evidence>
<evidence type="ECO:0000313" key="2">
    <source>
        <dbReference type="EMBL" id="PNX64065.1"/>
    </source>
</evidence>